<evidence type="ECO:0000313" key="2">
    <source>
        <dbReference type="EMBL" id="CAH2073376.1"/>
    </source>
</evidence>
<evidence type="ECO:0000256" key="1">
    <source>
        <dbReference type="SAM" id="MobiDB-lite"/>
    </source>
</evidence>
<protein>
    <submittedName>
        <fullName evidence="2">Uncharacterized protein</fullName>
    </submittedName>
</protein>
<reference evidence="2" key="1">
    <citation type="submission" date="2022-03" db="EMBL/GenBank/DDBJ databases">
        <authorList>
            <person name="Martin H S."/>
        </authorList>
    </citation>
    <scope>NUCLEOTIDE SEQUENCE</scope>
</reference>
<evidence type="ECO:0000313" key="3">
    <source>
        <dbReference type="Proteomes" id="UP000837857"/>
    </source>
</evidence>
<proteinExistence type="predicted"/>
<gene>
    <name evidence="2" type="ORF">IPOD504_LOCUS15611</name>
</gene>
<keyword evidence="3" id="KW-1185">Reference proteome</keyword>
<accession>A0ABN8J255</accession>
<feature type="compositionally biased region" description="Polar residues" evidence="1">
    <location>
        <begin position="138"/>
        <end position="147"/>
    </location>
</feature>
<feature type="non-terminal residue" evidence="2">
    <location>
        <position position="147"/>
    </location>
</feature>
<sequence length="147" mass="16272">MGLRIGFRSSLWRRPMGNQFAADARSWKPSFAPSRPVHEISFAAVTKKRRTNSGSVAVKAFAPPPRSEHRRRSIEHASKVARFVTNTRAREVFSRAPRNGLGCCTNGQVGALIDRERSVNAPQTSDAAPGRRSDVTHRNTPLLPNTQ</sequence>
<dbReference type="EMBL" id="OW152819">
    <property type="protein sequence ID" value="CAH2073376.1"/>
    <property type="molecule type" value="Genomic_DNA"/>
</dbReference>
<dbReference type="Proteomes" id="UP000837857">
    <property type="component" value="Chromosome 7"/>
</dbReference>
<feature type="region of interest" description="Disordered" evidence="1">
    <location>
        <begin position="53"/>
        <end position="74"/>
    </location>
</feature>
<organism evidence="2 3">
    <name type="scientific">Iphiclides podalirius</name>
    <name type="common">scarce swallowtail</name>
    <dbReference type="NCBI Taxonomy" id="110791"/>
    <lineage>
        <taxon>Eukaryota</taxon>
        <taxon>Metazoa</taxon>
        <taxon>Ecdysozoa</taxon>
        <taxon>Arthropoda</taxon>
        <taxon>Hexapoda</taxon>
        <taxon>Insecta</taxon>
        <taxon>Pterygota</taxon>
        <taxon>Neoptera</taxon>
        <taxon>Endopterygota</taxon>
        <taxon>Lepidoptera</taxon>
        <taxon>Glossata</taxon>
        <taxon>Ditrysia</taxon>
        <taxon>Papilionoidea</taxon>
        <taxon>Papilionidae</taxon>
        <taxon>Papilioninae</taxon>
        <taxon>Iphiclides</taxon>
    </lineage>
</organism>
<feature type="region of interest" description="Disordered" evidence="1">
    <location>
        <begin position="114"/>
        <end position="147"/>
    </location>
</feature>
<name>A0ABN8J255_9NEOP</name>